<keyword evidence="4" id="KW-0496">Mitochondrion</keyword>
<evidence type="ECO:0000313" key="7">
    <source>
        <dbReference type="Proteomes" id="UP000662931"/>
    </source>
</evidence>
<dbReference type="PANTHER" id="PTHR13126">
    <property type="entry name" value="CHAPERONE ATP11"/>
    <property type="match status" value="1"/>
</dbReference>
<organism evidence="6 7">
    <name type="scientific">Eeniella nana</name>
    <name type="common">Yeast</name>
    <name type="synonym">Brettanomyces nanus</name>
    <dbReference type="NCBI Taxonomy" id="13502"/>
    <lineage>
        <taxon>Eukaryota</taxon>
        <taxon>Fungi</taxon>
        <taxon>Dikarya</taxon>
        <taxon>Ascomycota</taxon>
        <taxon>Saccharomycotina</taxon>
        <taxon>Pichiomycetes</taxon>
        <taxon>Pichiales</taxon>
        <taxon>Pichiaceae</taxon>
        <taxon>Brettanomyces</taxon>
    </lineage>
</organism>
<dbReference type="Proteomes" id="UP000662931">
    <property type="component" value="Chromosome 3"/>
</dbReference>
<dbReference type="EMBL" id="CP064814">
    <property type="protein sequence ID" value="QPG75650.1"/>
    <property type="molecule type" value="Genomic_DNA"/>
</dbReference>
<keyword evidence="5" id="KW-0175">Coiled coil</keyword>
<evidence type="ECO:0000256" key="3">
    <source>
        <dbReference type="ARBA" id="ARBA00022946"/>
    </source>
</evidence>
<gene>
    <name evidence="6" type="ORF">FOA43_003007</name>
</gene>
<evidence type="ECO:0000256" key="5">
    <source>
        <dbReference type="SAM" id="Coils"/>
    </source>
</evidence>
<dbReference type="KEGG" id="bnn:FOA43_003007"/>
<evidence type="ECO:0000313" key="6">
    <source>
        <dbReference type="EMBL" id="QPG75650.1"/>
    </source>
</evidence>
<feature type="coiled-coil region" evidence="5">
    <location>
        <begin position="49"/>
        <end position="76"/>
    </location>
</feature>
<evidence type="ECO:0000256" key="1">
    <source>
        <dbReference type="ARBA" id="ARBA00004173"/>
    </source>
</evidence>
<comment type="similarity">
    <text evidence="2">Belongs to the ATP11 family.</text>
</comment>
<name>A0A875RPZ2_EENNA</name>
<keyword evidence="7" id="KW-1185">Reference proteome</keyword>
<protein>
    <submittedName>
        <fullName evidence="6">Uncharacterized protein</fullName>
    </submittedName>
</protein>
<reference evidence="6" key="1">
    <citation type="submission" date="2020-10" db="EMBL/GenBank/DDBJ databases">
        <authorList>
            <person name="Roach M.J.R."/>
        </authorList>
    </citation>
    <scope>NUCLEOTIDE SEQUENCE</scope>
    <source>
        <strain evidence="6">CBS 1945</strain>
    </source>
</reference>
<dbReference type="PANTHER" id="PTHR13126:SF0">
    <property type="entry name" value="ATP SYNTHASE MITOCHONDRIAL F1 COMPLEX ASSEMBLY FACTOR 1"/>
    <property type="match status" value="1"/>
</dbReference>
<comment type="subcellular location">
    <subcellularLocation>
        <location evidence="1">Mitochondrion</location>
    </subcellularLocation>
</comment>
<dbReference type="Pfam" id="PF06644">
    <property type="entry name" value="ATP11"/>
    <property type="match status" value="1"/>
</dbReference>
<dbReference type="GeneID" id="62196408"/>
<keyword evidence="3" id="KW-0809">Transit peptide</keyword>
<dbReference type="InterPro" id="IPR010591">
    <property type="entry name" value="ATP11"/>
</dbReference>
<sequence>MRYNYRSTLQLIKPFFSRRYAFPVNNRFIQSKADQQNEILAKYKVKLEAKAKQEGLKNVEQLREKMRDKIENKKKQFSKVDPLRELENLERAEKLKAAIEGKKGSKQDLGAMNPESSSKPFKTLDSFVKVENLKKLPANQISLIWRARFQMKDRSLCAAVPADSFGRMYEHARKNPRFVLPLPRDDAQVEKGEQDEAHVPVEMHFVQWSFVGPNTAHVMITSLTEYKLHNEYARPHTTVAFHSELKDSKHLVLMNGQVDKDAAVSLQDARLLLMNLQRFYGGLGEESEISKERLNMVKLFNRGSGEFDVKRFIELAEMIEN</sequence>
<dbReference type="RefSeq" id="XP_038779215.1">
    <property type="nucleotide sequence ID" value="XM_038923287.1"/>
</dbReference>
<accession>A0A875RPZ2</accession>
<dbReference type="OrthoDB" id="16535at2759"/>
<dbReference type="AlphaFoldDB" id="A0A875RPZ2"/>
<dbReference type="GO" id="GO:0005739">
    <property type="term" value="C:mitochondrion"/>
    <property type="evidence" value="ECO:0007669"/>
    <property type="project" value="UniProtKB-SubCell"/>
</dbReference>
<evidence type="ECO:0000256" key="2">
    <source>
        <dbReference type="ARBA" id="ARBA00009116"/>
    </source>
</evidence>
<proteinExistence type="inferred from homology"/>
<evidence type="ECO:0000256" key="4">
    <source>
        <dbReference type="ARBA" id="ARBA00023128"/>
    </source>
</evidence>
<dbReference type="GO" id="GO:0033615">
    <property type="term" value="P:mitochondrial proton-transporting ATP synthase complex assembly"/>
    <property type="evidence" value="ECO:0007669"/>
    <property type="project" value="TreeGrafter"/>
</dbReference>